<dbReference type="PANTHER" id="PTHR23028">
    <property type="entry name" value="ACETYLTRANSFERASE"/>
    <property type="match status" value="1"/>
</dbReference>
<keyword evidence="1" id="KW-0472">Membrane</keyword>
<dbReference type="Proteomes" id="UP000070700">
    <property type="component" value="Unassembled WGS sequence"/>
</dbReference>
<name>A0A194XMC3_MOLSC</name>
<evidence type="ECO:0000256" key="1">
    <source>
        <dbReference type="SAM" id="Phobius"/>
    </source>
</evidence>
<keyword evidence="1" id="KW-0812">Transmembrane</keyword>
<gene>
    <name evidence="3" type="ORF">LY89DRAFT_770640</name>
</gene>
<proteinExistence type="predicted"/>
<evidence type="ECO:0000313" key="4">
    <source>
        <dbReference type="Proteomes" id="UP000070700"/>
    </source>
</evidence>
<feature type="transmembrane region" description="Helical" evidence="1">
    <location>
        <begin position="410"/>
        <end position="430"/>
    </location>
</feature>
<dbReference type="InterPro" id="IPR002656">
    <property type="entry name" value="Acyl_transf_3_dom"/>
</dbReference>
<dbReference type="EMBL" id="KQ947408">
    <property type="protein sequence ID" value="KUJ21328.1"/>
    <property type="molecule type" value="Genomic_DNA"/>
</dbReference>
<feature type="domain" description="Acyltransferase 3" evidence="2">
    <location>
        <begin position="83"/>
        <end position="466"/>
    </location>
</feature>
<dbReference type="OrthoDB" id="5819582at2759"/>
<keyword evidence="1" id="KW-1133">Transmembrane helix</keyword>
<evidence type="ECO:0000259" key="2">
    <source>
        <dbReference type="Pfam" id="PF01757"/>
    </source>
</evidence>
<sequence length="487" mass="53582">MESQSITDSHSDSDDDDSILDLELGELIEKTTTTPPTTTTKFLALFKSFLITILPSFIQPFFRSHSQPEPPPPTKSDRNDALTYLTGIRGVASVIVFIYHWTHGTYKTAMDHAYGDPNTSPPNAAQENNHILQLPLLRLLYAAEAMVALFFILSGYVLSYKFIQQIHHNHNHNPHSPLVTATTTLSNLAFRRGPRLFLPALAATLLASLLQLLGAIPLPHSHPPNSTALANLLIFLQKLLMSGIWTWDTIPGPGWGLHPHLWTVPTEFRCSMVLFVLLLSLAQRSSGLRLGIEGVVVVWCLVAGRWDVALFVAGAAGAELRVRREEGEGRGWVKSIAWGILLVLGLLLASYPPIPPPAASTPVYGPLAKLVNGNPEGRRIFYALGAMFILASLDHLPAAQGVFRSRLALYFGRISYSLYLVHGVLIRAVGQRVLDEVFGWRGGRIEGWAFGVRFAVASTVFVPLVVWGADLFERGVEGRAVVFIRKL</sequence>
<dbReference type="KEGG" id="psco:LY89DRAFT_770640"/>
<dbReference type="Pfam" id="PF01757">
    <property type="entry name" value="Acyl_transf_3"/>
    <property type="match status" value="1"/>
</dbReference>
<accession>A0A194XMC3</accession>
<feature type="transmembrane region" description="Helical" evidence="1">
    <location>
        <begin position="380"/>
        <end position="398"/>
    </location>
</feature>
<dbReference type="PANTHER" id="PTHR23028:SF134">
    <property type="entry name" value="PUTATIVE (AFU_ORTHOLOGUE AFUA_4G08520)-RELATED"/>
    <property type="match status" value="1"/>
</dbReference>
<dbReference type="GO" id="GO:0016747">
    <property type="term" value="F:acyltransferase activity, transferring groups other than amino-acyl groups"/>
    <property type="evidence" value="ECO:0007669"/>
    <property type="project" value="InterPro"/>
</dbReference>
<feature type="transmembrane region" description="Helical" evidence="1">
    <location>
        <begin position="332"/>
        <end position="351"/>
    </location>
</feature>
<dbReference type="InParanoid" id="A0A194XMC3"/>
<dbReference type="AlphaFoldDB" id="A0A194XMC3"/>
<keyword evidence="4" id="KW-1185">Reference proteome</keyword>
<reference evidence="3 4" key="1">
    <citation type="submission" date="2015-10" db="EMBL/GenBank/DDBJ databases">
        <title>Full genome of DAOMC 229536 Phialocephala scopiformis, a fungal endophyte of spruce producing the potent anti-insectan compound rugulosin.</title>
        <authorList>
            <consortium name="DOE Joint Genome Institute"/>
            <person name="Walker A.K."/>
            <person name="Frasz S.L."/>
            <person name="Seifert K.A."/>
            <person name="Miller J.D."/>
            <person name="Mondo S.J."/>
            <person name="Labutti K."/>
            <person name="Lipzen A."/>
            <person name="Dockter R."/>
            <person name="Kennedy M."/>
            <person name="Grigoriev I.V."/>
            <person name="Spatafora J.W."/>
        </authorList>
    </citation>
    <scope>NUCLEOTIDE SEQUENCE [LARGE SCALE GENOMIC DNA]</scope>
    <source>
        <strain evidence="3 4">CBS 120377</strain>
    </source>
</reference>
<feature type="transmembrane region" description="Helical" evidence="1">
    <location>
        <begin position="82"/>
        <end position="101"/>
    </location>
</feature>
<dbReference type="InterPro" id="IPR050879">
    <property type="entry name" value="Acyltransferase_3"/>
</dbReference>
<organism evidence="3 4">
    <name type="scientific">Mollisia scopiformis</name>
    <name type="common">Conifer needle endophyte fungus</name>
    <name type="synonym">Phialocephala scopiformis</name>
    <dbReference type="NCBI Taxonomy" id="149040"/>
    <lineage>
        <taxon>Eukaryota</taxon>
        <taxon>Fungi</taxon>
        <taxon>Dikarya</taxon>
        <taxon>Ascomycota</taxon>
        <taxon>Pezizomycotina</taxon>
        <taxon>Leotiomycetes</taxon>
        <taxon>Helotiales</taxon>
        <taxon>Mollisiaceae</taxon>
        <taxon>Mollisia</taxon>
    </lineage>
</organism>
<protein>
    <recommendedName>
        <fullName evidence="2">Acyltransferase 3 domain-containing protein</fullName>
    </recommendedName>
</protein>
<feature type="transmembrane region" description="Helical" evidence="1">
    <location>
        <begin position="450"/>
        <end position="469"/>
    </location>
</feature>
<feature type="transmembrane region" description="Helical" evidence="1">
    <location>
        <begin position="296"/>
        <end position="320"/>
    </location>
</feature>
<feature type="transmembrane region" description="Helical" evidence="1">
    <location>
        <begin position="139"/>
        <end position="158"/>
    </location>
</feature>
<dbReference type="GeneID" id="28831586"/>
<evidence type="ECO:0000313" key="3">
    <source>
        <dbReference type="EMBL" id="KUJ21328.1"/>
    </source>
</evidence>
<feature type="transmembrane region" description="Helical" evidence="1">
    <location>
        <begin position="196"/>
        <end position="216"/>
    </location>
</feature>
<dbReference type="RefSeq" id="XP_018075683.1">
    <property type="nucleotide sequence ID" value="XM_018221860.1"/>
</dbReference>